<sequence>MDRTDPRQQRPRLPAPQRRRGNRARVIDLFDHGTQSSMRLRHPHRDRDERVHRLLRRRPSRHAREGRQHSGHELGDRNDTRANLPETVANAVYIA</sequence>
<comment type="caution">
    <text evidence="2">The sequence shown here is derived from an EMBL/GenBank/DDBJ whole genome shotgun (WGS) entry which is preliminary data.</text>
</comment>
<name>A0A8J3YX60_9ACTN</name>
<feature type="region of interest" description="Disordered" evidence="1">
    <location>
        <begin position="1"/>
        <end position="95"/>
    </location>
</feature>
<proteinExistence type="predicted"/>
<dbReference type="Proteomes" id="UP000619260">
    <property type="component" value="Unassembled WGS sequence"/>
</dbReference>
<organism evidence="2 3">
    <name type="scientific">Virgisporangium aliadipatigenens</name>
    <dbReference type="NCBI Taxonomy" id="741659"/>
    <lineage>
        <taxon>Bacteria</taxon>
        <taxon>Bacillati</taxon>
        <taxon>Actinomycetota</taxon>
        <taxon>Actinomycetes</taxon>
        <taxon>Micromonosporales</taxon>
        <taxon>Micromonosporaceae</taxon>
        <taxon>Virgisporangium</taxon>
    </lineage>
</organism>
<dbReference type="EMBL" id="BOPF01000047">
    <property type="protein sequence ID" value="GIJ51380.1"/>
    <property type="molecule type" value="Genomic_DNA"/>
</dbReference>
<reference evidence="2" key="1">
    <citation type="submission" date="2021-01" db="EMBL/GenBank/DDBJ databases">
        <title>Whole genome shotgun sequence of Virgisporangium aliadipatigenens NBRC 105644.</title>
        <authorList>
            <person name="Komaki H."/>
            <person name="Tamura T."/>
        </authorList>
    </citation>
    <scope>NUCLEOTIDE SEQUENCE</scope>
    <source>
        <strain evidence="2">NBRC 105644</strain>
    </source>
</reference>
<dbReference type="AlphaFoldDB" id="A0A8J3YX60"/>
<evidence type="ECO:0000256" key="1">
    <source>
        <dbReference type="SAM" id="MobiDB-lite"/>
    </source>
</evidence>
<accession>A0A8J3YX60</accession>
<protein>
    <submittedName>
        <fullName evidence="2">Uncharacterized protein</fullName>
    </submittedName>
</protein>
<evidence type="ECO:0000313" key="2">
    <source>
        <dbReference type="EMBL" id="GIJ51380.1"/>
    </source>
</evidence>
<evidence type="ECO:0000313" key="3">
    <source>
        <dbReference type="Proteomes" id="UP000619260"/>
    </source>
</evidence>
<gene>
    <name evidence="2" type="ORF">Val02_82660</name>
</gene>
<keyword evidence="3" id="KW-1185">Reference proteome</keyword>
<feature type="compositionally biased region" description="Basic and acidic residues" evidence="1">
    <location>
        <begin position="62"/>
        <end position="80"/>
    </location>
</feature>